<organism evidence="3 4">
    <name type="scientific">Rhodobacter capsulatus</name>
    <name type="common">Rhodopseudomonas capsulata</name>
    <dbReference type="NCBI Taxonomy" id="1061"/>
    <lineage>
        <taxon>Bacteria</taxon>
        <taxon>Pseudomonadati</taxon>
        <taxon>Pseudomonadota</taxon>
        <taxon>Alphaproteobacteria</taxon>
        <taxon>Rhodobacterales</taxon>
        <taxon>Rhodobacter group</taxon>
        <taxon>Rhodobacter</taxon>
    </lineage>
</organism>
<evidence type="ECO:0000313" key="4">
    <source>
        <dbReference type="Proteomes" id="UP000183812"/>
    </source>
</evidence>
<dbReference type="GO" id="GO:0016491">
    <property type="term" value="F:oxidoreductase activity"/>
    <property type="evidence" value="ECO:0007669"/>
    <property type="project" value="UniProtKB-KW"/>
</dbReference>
<dbReference type="GO" id="GO:0005737">
    <property type="term" value="C:cytoplasm"/>
    <property type="evidence" value="ECO:0007669"/>
    <property type="project" value="TreeGrafter"/>
</dbReference>
<keyword evidence="1" id="KW-0560">Oxidoreductase</keyword>
<evidence type="ECO:0000259" key="2">
    <source>
        <dbReference type="Pfam" id="PF01266"/>
    </source>
</evidence>
<dbReference type="EMBL" id="FNAY01000001">
    <property type="protein sequence ID" value="SDE37527.1"/>
    <property type="molecule type" value="Genomic_DNA"/>
</dbReference>
<gene>
    <name evidence="3" type="ORF">SAMN04244550_00243</name>
</gene>
<dbReference type="SUPFAM" id="SSF51905">
    <property type="entry name" value="FAD/NAD(P)-binding domain"/>
    <property type="match status" value="1"/>
</dbReference>
<dbReference type="OrthoDB" id="9806601at2"/>
<evidence type="ECO:0000256" key="1">
    <source>
        <dbReference type="ARBA" id="ARBA00023002"/>
    </source>
</evidence>
<dbReference type="InterPro" id="IPR006076">
    <property type="entry name" value="FAD-dep_OxRdtase"/>
</dbReference>
<evidence type="ECO:0000313" key="3">
    <source>
        <dbReference type="EMBL" id="SDE37527.1"/>
    </source>
</evidence>
<dbReference type="Gene3D" id="3.50.50.60">
    <property type="entry name" value="FAD/NAD(P)-binding domain"/>
    <property type="match status" value="1"/>
</dbReference>
<dbReference type="RefSeq" id="WP_074552496.1">
    <property type="nucleotide sequence ID" value="NZ_CP119563.1"/>
</dbReference>
<dbReference type="Proteomes" id="UP000183812">
    <property type="component" value="Unassembled WGS sequence"/>
</dbReference>
<dbReference type="Gene3D" id="3.30.9.10">
    <property type="entry name" value="D-Amino Acid Oxidase, subunit A, domain 2"/>
    <property type="match status" value="1"/>
</dbReference>
<dbReference type="InterPro" id="IPR036188">
    <property type="entry name" value="FAD/NAD-bd_sf"/>
</dbReference>
<name>A0A1G7CDW4_RHOCA</name>
<dbReference type="AlphaFoldDB" id="A0A1G7CDW4"/>
<sequence length="462" mass="49887">MDVTTNGQVSFWFADIGGLPPRRAPLPGDLAVDVCIIGAGFTGLWSAYYLKRLAPSLSIVVLERDFAGFGASGRNGGWCSGEFGWSRAKYLQGGSRAGVIALERQLRDSVAEILRVCAAEAIAADIVKTDCLTFARNPAQLQRLRDTLAEERAWEIGPERVELLAAAAAAARIRVPGVLGALVTHGVARVQPAKLVRGLAAAVERLGVTIYEDTCVTGLAPGRVTTARGTVTAPRILRATEGFTHGIAGQEREWLPLNSAMVVTEPLPAALWQQIGWTGAELFGDASHAYCYAQRTREGRIAMGGRGVPYRFGARTDRNGQTQAATIAALRQILYRMFPQTRGLRLDHAWCGVLGVPRDWCATVGLDPATGIGWAGGYVGLGVSTANLAGRTLADLVLDRVTERTALPWVDRRPRRWEPEPLRWLGVHGMYRLYGLADRQEAAARSVQTSALARLANRLTGR</sequence>
<dbReference type="PANTHER" id="PTHR13847:SF285">
    <property type="entry name" value="FAD DEPENDENT OXIDOREDUCTASE DOMAIN-CONTAINING PROTEIN"/>
    <property type="match status" value="1"/>
</dbReference>
<dbReference type="Pfam" id="PF01266">
    <property type="entry name" value="DAO"/>
    <property type="match status" value="1"/>
</dbReference>
<accession>A0A1G7CDW4</accession>
<feature type="domain" description="FAD dependent oxidoreductase" evidence="2">
    <location>
        <begin position="33"/>
        <end position="396"/>
    </location>
</feature>
<protein>
    <submittedName>
        <fullName evidence="3">Glycine/D-amino acid oxidase</fullName>
    </submittedName>
</protein>
<dbReference type="PANTHER" id="PTHR13847">
    <property type="entry name" value="SARCOSINE DEHYDROGENASE-RELATED"/>
    <property type="match status" value="1"/>
</dbReference>
<reference evidence="3 4" key="1">
    <citation type="submission" date="2016-10" db="EMBL/GenBank/DDBJ databases">
        <authorList>
            <person name="de Groot N.N."/>
        </authorList>
    </citation>
    <scope>NUCLEOTIDE SEQUENCE [LARGE SCALE GENOMIC DNA]</scope>
    <source>
        <strain evidence="4">DSM 938 / 37b4</strain>
    </source>
</reference>
<proteinExistence type="predicted"/>